<dbReference type="InterPro" id="IPR043502">
    <property type="entry name" value="DNA/RNA_pol_sf"/>
</dbReference>
<sequence>MAESKVKAILDWPEPRKVRDIQSFLGFANFYRRFIHNYSEIVLPLTRLTRKGVPWNFNQHCWDSFNALKKAFTSAPILHHWEPDRQITVETDTSDYAIAGILSVTTESGELHPIVFHSRTLSGAELKYDTHDKELLAIFECFKTWRHYLEGSRTPIDVVTDHKNLEYFSTTKLLTRRQARWSEFLSQFNLVI</sequence>
<keyword evidence="4" id="KW-0255">Endonuclease</keyword>
<proteinExistence type="predicted"/>
<dbReference type="OrthoDB" id="2682797at2759"/>
<evidence type="ECO:0000256" key="6">
    <source>
        <dbReference type="ARBA" id="ARBA00022918"/>
    </source>
</evidence>
<dbReference type="CDD" id="cd09274">
    <property type="entry name" value="RNase_HI_RT_Ty3"/>
    <property type="match status" value="1"/>
</dbReference>
<dbReference type="GO" id="GO:0004519">
    <property type="term" value="F:endonuclease activity"/>
    <property type="evidence" value="ECO:0007669"/>
    <property type="project" value="UniProtKB-KW"/>
</dbReference>
<dbReference type="InterPro" id="IPR041373">
    <property type="entry name" value="RT_RNaseH"/>
</dbReference>
<dbReference type="HOGENOM" id="CLU_000384_33_3_1"/>
<dbReference type="Gene3D" id="3.30.70.270">
    <property type="match status" value="1"/>
</dbReference>
<dbReference type="GO" id="GO:0016787">
    <property type="term" value="F:hydrolase activity"/>
    <property type="evidence" value="ECO:0007669"/>
    <property type="project" value="UniProtKB-KW"/>
</dbReference>
<reference evidence="8" key="1">
    <citation type="submission" date="2014-01" db="EMBL/GenBank/DDBJ databases">
        <title>The genome of the white-rot fungus Pycnoporus cinnabarinus: a basidiomycete model with a versatile arsenal for lignocellulosic biomass breakdown.</title>
        <authorList>
            <person name="Levasseur A."/>
            <person name="Lomascolo A."/>
            <person name="Ruiz-Duenas F.J."/>
            <person name="Uzan E."/>
            <person name="Piumi F."/>
            <person name="Kues U."/>
            <person name="Ram A.F.J."/>
            <person name="Murat C."/>
            <person name="Haon M."/>
            <person name="Benoit I."/>
            <person name="Arfi Y."/>
            <person name="Chevret D."/>
            <person name="Drula E."/>
            <person name="Kwon M.J."/>
            <person name="Gouret P."/>
            <person name="Lesage-Meessen L."/>
            <person name="Lombard V."/>
            <person name="Mariette J."/>
            <person name="Noirot C."/>
            <person name="Park J."/>
            <person name="Patyshakuliyeva A."/>
            <person name="Wieneger R.A.B."/>
            <person name="Wosten H.A.B."/>
            <person name="Martin F."/>
            <person name="Coutinho P.M."/>
            <person name="de Vries R."/>
            <person name="Martinez A.T."/>
            <person name="Klopp C."/>
            <person name="Pontarotti P."/>
            <person name="Henrissat B."/>
            <person name="Record E."/>
        </authorList>
    </citation>
    <scope>NUCLEOTIDE SEQUENCE [LARGE SCALE GENOMIC DNA]</scope>
    <source>
        <strain evidence="8">BRFM137</strain>
    </source>
</reference>
<dbReference type="Pfam" id="PF17917">
    <property type="entry name" value="RT_RNaseH"/>
    <property type="match status" value="1"/>
</dbReference>
<keyword evidence="6" id="KW-0695">RNA-directed DNA polymerase</keyword>
<evidence type="ECO:0000256" key="4">
    <source>
        <dbReference type="ARBA" id="ARBA00022759"/>
    </source>
</evidence>
<gene>
    <name evidence="8" type="ORF">BN946_scf184869.g2</name>
</gene>
<evidence type="ECO:0000256" key="2">
    <source>
        <dbReference type="ARBA" id="ARBA00022695"/>
    </source>
</evidence>
<dbReference type="SUPFAM" id="SSF56672">
    <property type="entry name" value="DNA/RNA polymerases"/>
    <property type="match status" value="1"/>
</dbReference>
<dbReference type="Proteomes" id="UP000029665">
    <property type="component" value="Unassembled WGS sequence"/>
</dbReference>
<keyword evidence="2" id="KW-0548">Nucleotidyltransferase</keyword>
<dbReference type="GO" id="GO:0003964">
    <property type="term" value="F:RNA-directed DNA polymerase activity"/>
    <property type="evidence" value="ECO:0007669"/>
    <property type="project" value="UniProtKB-KW"/>
</dbReference>
<dbReference type="EMBL" id="CCBP010000378">
    <property type="protein sequence ID" value="CDO76474.1"/>
    <property type="molecule type" value="Genomic_DNA"/>
</dbReference>
<organism evidence="8 9">
    <name type="scientific">Pycnoporus cinnabarinus</name>
    <name type="common">Cinnabar-red polypore</name>
    <name type="synonym">Trametes cinnabarina</name>
    <dbReference type="NCBI Taxonomy" id="5643"/>
    <lineage>
        <taxon>Eukaryota</taxon>
        <taxon>Fungi</taxon>
        <taxon>Dikarya</taxon>
        <taxon>Basidiomycota</taxon>
        <taxon>Agaricomycotina</taxon>
        <taxon>Agaricomycetes</taxon>
        <taxon>Polyporales</taxon>
        <taxon>Polyporaceae</taxon>
        <taxon>Trametes</taxon>
    </lineage>
</organism>
<keyword evidence="3" id="KW-0540">Nuclease</keyword>
<evidence type="ECO:0000313" key="9">
    <source>
        <dbReference type="Proteomes" id="UP000029665"/>
    </source>
</evidence>
<feature type="domain" description="Reverse transcriptase RNase H-like" evidence="7">
    <location>
        <begin position="83"/>
        <end position="188"/>
    </location>
</feature>
<dbReference type="OMA" id="PISTHWI"/>
<dbReference type="FunFam" id="3.30.70.270:FF:000020">
    <property type="entry name" value="Transposon Tf2-6 polyprotein-like Protein"/>
    <property type="match status" value="1"/>
</dbReference>
<name>A0A060SW78_PYCCI</name>
<evidence type="ECO:0000256" key="1">
    <source>
        <dbReference type="ARBA" id="ARBA00022679"/>
    </source>
</evidence>
<accession>A0A060SW78</accession>
<keyword evidence="5" id="KW-0378">Hydrolase</keyword>
<dbReference type="STRING" id="5643.A0A060SW78"/>
<protein>
    <recommendedName>
        <fullName evidence="7">Reverse transcriptase RNase H-like domain-containing protein</fullName>
    </recommendedName>
</protein>
<evidence type="ECO:0000259" key="7">
    <source>
        <dbReference type="Pfam" id="PF17917"/>
    </source>
</evidence>
<keyword evidence="1" id="KW-0808">Transferase</keyword>
<dbReference type="PANTHER" id="PTHR34072:SF52">
    <property type="entry name" value="RIBONUCLEASE H"/>
    <property type="match status" value="1"/>
</dbReference>
<evidence type="ECO:0000256" key="3">
    <source>
        <dbReference type="ARBA" id="ARBA00022722"/>
    </source>
</evidence>
<dbReference type="PANTHER" id="PTHR34072">
    <property type="entry name" value="ENZYMATIC POLYPROTEIN-RELATED"/>
    <property type="match status" value="1"/>
</dbReference>
<comment type="caution">
    <text evidence="8">The sequence shown here is derived from an EMBL/GenBank/DDBJ whole genome shotgun (WGS) entry which is preliminary data.</text>
</comment>
<dbReference type="AlphaFoldDB" id="A0A060SW78"/>
<keyword evidence="9" id="KW-1185">Reference proteome</keyword>
<evidence type="ECO:0000313" key="8">
    <source>
        <dbReference type="EMBL" id="CDO76474.1"/>
    </source>
</evidence>
<evidence type="ECO:0000256" key="5">
    <source>
        <dbReference type="ARBA" id="ARBA00022801"/>
    </source>
</evidence>
<dbReference type="InterPro" id="IPR043128">
    <property type="entry name" value="Rev_trsase/Diguanyl_cyclase"/>
</dbReference>